<reference evidence="1 2" key="1">
    <citation type="submission" date="2018-06" db="EMBL/GenBank/DDBJ databases">
        <title>Comparative genomics reveals the genomic features of Rhizophagus irregularis, R. cerebriforme, R. diaphanum and Gigaspora rosea, and their symbiotic lifestyle signature.</title>
        <authorList>
            <person name="Morin E."/>
            <person name="San Clemente H."/>
            <person name="Chen E.C.H."/>
            <person name="De La Providencia I."/>
            <person name="Hainaut M."/>
            <person name="Kuo A."/>
            <person name="Kohler A."/>
            <person name="Murat C."/>
            <person name="Tang N."/>
            <person name="Roy S."/>
            <person name="Loubradou J."/>
            <person name="Henrissat B."/>
            <person name="Grigoriev I.V."/>
            <person name="Corradi N."/>
            <person name="Roux C."/>
            <person name="Martin F.M."/>
        </authorList>
    </citation>
    <scope>NUCLEOTIDE SEQUENCE [LARGE SCALE GENOMIC DNA]</scope>
    <source>
        <strain evidence="1 2">DAOM 194757</strain>
    </source>
</reference>
<evidence type="ECO:0000313" key="1">
    <source>
        <dbReference type="EMBL" id="RIB24073.1"/>
    </source>
</evidence>
<dbReference type="AlphaFoldDB" id="A0A397VVN9"/>
<comment type="caution">
    <text evidence="1">The sequence shown here is derived from an EMBL/GenBank/DDBJ whole genome shotgun (WGS) entry which is preliminary data.</text>
</comment>
<sequence>MATWLDGIRTIKTETRNIDMEKWNFHFPGWDGMGKGQTISGQKILTEFKQSRIKPCGVNLIISHGSQTSDFIEKLTNYQHSDNLNNILYGITQNEVTGQYIMVIADKFNAIREGSKGKYGKCTYCGHNNTSPAWCQSCDPWKTIQGPKSGDERIDKLIKKYQIIATNYEVVIEWIPFNKLIDLHEIEEYKPQETNEESN</sequence>
<keyword evidence="2" id="KW-1185">Reference proteome</keyword>
<gene>
    <name evidence="1" type="ORF">C2G38_737233</name>
</gene>
<protein>
    <submittedName>
        <fullName evidence="1">Uncharacterized protein</fullName>
    </submittedName>
</protein>
<name>A0A397VVN9_9GLOM</name>
<evidence type="ECO:0000313" key="2">
    <source>
        <dbReference type="Proteomes" id="UP000266673"/>
    </source>
</evidence>
<proteinExistence type="predicted"/>
<dbReference type="EMBL" id="QKWP01000231">
    <property type="protein sequence ID" value="RIB24073.1"/>
    <property type="molecule type" value="Genomic_DNA"/>
</dbReference>
<accession>A0A397VVN9</accession>
<organism evidence="1 2">
    <name type="scientific">Gigaspora rosea</name>
    <dbReference type="NCBI Taxonomy" id="44941"/>
    <lineage>
        <taxon>Eukaryota</taxon>
        <taxon>Fungi</taxon>
        <taxon>Fungi incertae sedis</taxon>
        <taxon>Mucoromycota</taxon>
        <taxon>Glomeromycotina</taxon>
        <taxon>Glomeromycetes</taxon>
        <taxon>Diversisporales</taxon>
        <taxon>Gigasporaceae</taxon>
        <taxon>Gigaspora</taxon>
    </lineage>
</organism>
<dbReference type="Proteomes" id="UP000266673">
    <property type="component" value="Unassembled WGS sequence"/>
</dbReference>